<organism evidence="3 4">
    <name type="scientific">Nocardioides ginsengisegetis</name>
    <dbReference type="NCBI Taxonomy" id="661491"/>
    <lineage>
        <taxon>Bacteria</taxon>
        <taxon>Bacillati</taxon>
        <taxon>Actinomycetota</taxon>
        <taxon>Actinomycetes</taxon>
        <taxon>Propionibacteriales</taxon>
        <taxon>Nocardioidaceae</taxon>
        <taxon>Nocardioides</taxon>
    </lineage>
</organism>
<keyword evidence="3" id="KW-0456">Lyase</keyword>
<feature type="domain" description="Nitrile hydratase beta subunit-like N-terminal" evidence="2">
    <location>
        <begin position="27"/>
        <end position="122"/>
    </location>
</feature>
<dbReference type="RefSeq" id="WP_182540661.1">
    <property type="nucleotide sequence ID" value="NZ_JACGXA010000001.1"/>
</dbReference>
<dbReference type="InterPro" id="IPR023808">
    <property type="entry name" value="Nitrile_Hydratase_acc_put"/>
</dbReference>
<gene>
    <name evidence="3" type="ORF">FB382_003130</name>
</gene>
<reference evidence="3 4" key="1">
    <citation type="submission" date="2020-07" db="EMBL/GenBank/DDBJ databases">
        <title>Sequencing the genomes of 1000 actinobacteria strains.</title>
        <authorList>
            <person name="Klenk H.-P."/>
        </authorList>
    </citation>
    <scope>NUCLEOTIDE SEQUENCE [LARGE SCALE GENOMIC DNA]</scope>
    <source>
        <strain evidence="3 4">DSM 21349</strain>
    </source>
</reference>
<dbReference type="Gene3D" id="1.10.472.20">
    <property type="entry name" value="Nitrile hydratase, beta subunit"/>
    <property type="match status" value="1"/>
</dbReference>
<dbReference type="NCBIfam" id="TIGR03889">
    <property type="entry name" value="nitrile_acc"/>
    <property type="match status" value="1"/>
</dbReference>
<dbReference type="SUPFAM" id="SSF50090">
    <property type="entry name" value="Electron transport accessory proteins"/>
    <property type="match status" value="1"/>
</dbReference>
<keyword evidence="4" id="KW-1185">Reference proteome</keyword>
<evidence type="ECO:0000259" key="2">
    <source>
        <dbReference type="Pfam" id="PF21006"/>
    </source>
</evidence>
<dbReference type="EMBL" id="JACGXA010000001">
    <property type="protein sequence ID" value="MBA8804839.1"/>
    <property type="molecule type" value="Genomic_DNA"/>
</dbReference>
<dbReference type="InterPro" id="IPR042262">
    <property type="entry name" value="CN_hydtase_beta_C"/>
</dbReference>
<dbReference type="Pfam" id="PF21006">
    <property type="entry name" value="NHase_beta_N"/>
    <property type="match status" value="1"/>
</dbReference>
<comment type="caution">
    <text evidence="3">The sequence shown here is derived from an EMBL/GenBank/DDBJ whole genome shotgun (WGS) entry which is preliminary data.</text>
</comment>
<dbReference type="GO" id="GO:0018822">
    <property type="term" value="F:nitrile hydratase activity"/>
    <property type="evidence" value="ECO:0007669"/>
    <property type="project" value="UniProtKB-EC"/>
</dbReference>
<dbReference type="EC" id="4.2.1.84" evidence="3"/>
<feature type="region of interest" description="Disordered" evidence="1">
    <location>
        <begin position="122"/>
        <end position="146"/>
    </location>
</feature>
<proteinExistence type="predicted"/>
<evidence type="ECO:0000256" key="1">
    <source>
        <dbReference type="SAM" id="MobiDB-lite"/>
    </source>
</evidence>
<name>A0A7W3PAU4_9ACTN</name>
<accession>A0A7W3PAU4</accession>
<dbReference type="AlphaFoldDB" id="A0A7W3PAU4"/>
<dbReference type="InterPro" id="IPR049054">
    <property type="entry name" value="CN_hydtase_beta-like_N"/>
</dbReference>
<dbReference type="Proteomes" id="UP000580910">
    <property type="component" value="Unassembled WGS sequence"/>
</dbReference>
<evidence type="ECO:0000313" key="3">
    <source>
        <dbReference type="EMBL" id="MBA8804839.1"/>
    </source>
</evidence>
<dbReference type="InterPro" id="IPR008990">
    <property type="entry name" value="Elect_transpt_acc-like_dom_sf"/>
</dbReference>
<evidence type="ECO:0000313" key="4">
    <source>
        <dbReference type="Proteomes" id="UP000580910"/>
    </source>
</evidence>
<protein>
    <submittedName>
        <fullName evidence="3">Nitrile hydratase</fullName>
        <ecNumber evidence="3">4.2.1.84</ecNumber>
    </submittedName>
</protein>
<sequence>MTAGFGSPSTTLEQRDEVESLISDLGFHPEELVFDEPWELRAFALAVAAHTSGRYAWPEFQQALASSIKAWEDSVEDLADPSWSYFEHWVNALQQVLEHAGQVDSGTLHSRTQVVLDAPANRNHHEPHYEPVAVDPALTNRTGARA</sequence>